<dbReference type="KEGG" id="zpl:ZBT109_1194"/>
<accession>A0A348HEA2</accession>
<organism evidence="1 2">
    <name type="scientific">Zymobacter palmae</name>
    <dbReference type="NCBI Taxonomy" id="33074"/>
    <lineage>
        <taxon>Bacteria</taxon>
        <taxon>Pseudomonadati</taxon>
        <taxon>Pseudomonadota</taxon>
        <taxon>Gammaproteobacteria</taxon>
        <taxon>Oceanospirillales</taxon>
        <taxon>Halomonadaceae</taxon>
        <taxon>Zymobacter group</taxon>
        <taxon>Zymobacter</taxon>
    </lineage>
</organism>
<protein>
    <submittedName>
        <fullName evidence="1">Uncharacterized protein</fullName>
    </submittedName>
</protein>
<dbReference type="InterPro" id="IPR021283">
    <property type="entry name" value="Phage_Wedge1"/>
</dbReference>
<dbReference type="AlphaFoldDB" id="A0A348HEA2"/>
<reference evidence="1 2" key="1">
    <citation type="submission" date="2018-09" db="EMBL/GenBank/DDBJ databases">
        <title>Zymobacter palmae IAM14233 (=T109) whole genome analysis.</title>
        <authorList>
            <person name="Yanase H."/>
        </authorList>
    </citation>
    <scope>NUCLEOTIDE SEQUENCE [LARGE SCALE GENOMIC DNA]</scope>
    <source>
        <strain evidence="1 2">IAM14233</strain>
    </source>
</reference>
<dbReference type="EMBL" id="AP018933">
    <property type="protein sequence ID" value="BBG29954.1"/>
    <property type="molecule type" value="Genomic_DNA"/>
</dbReference>
<proteinExistence type="predicted"/>
<evidence type="ECO:0000313" key="2">
    <source>
        <dbReference type="Proteomes" id="UP000267342"/>
    </source>
</evidence>
<name>A0A348HEA2_9GAMM</name>
<dbReference type="OrthoDB" id="5465402at2"/>
<dbReference type="STRING" id="1123510.GCA_000620025_01417"/>
<dbReference type="Proteomes" id="UP000267342">
    <property type="component" value="Chromosome"/>
</dbReference>
<dbReference type="RefSeq" id="WP_051523726.1">
    <property type="nucleotide sequence ID" value="NZ_AP018933.1"/>
</dbReference>
<dbReference type="Pfam" id="PF11041">
    <property type="entry name" value="Phage_Wedge1"/>
    <property type="match status" value="1"/>
</dbReference>
<keyword evidence="2" id="KW-1185">Reference proteome</keyword>
<gene>
    <name evidence="1" type="ORF">ZBT109_1194</name>
</gene>
<sequence length="194" mass="21949">MTTTYADQAESRIYYWQREMPHLVKWVRILPSLLDENFTRTCRQLNSLLDYTEQYGELLNIVARIVGIRKRPAIRGDALSYFGYAGNPASQPYDTSPYFDGEATPDTVLVSDSALRGIIAAKIFRNTSAHTIDDYKQMIDTIFGVDCTIIDHKNMTFEIVLNTDTIDMMLYTAVTTASIIQPPQGVSLTAISFR</sequence>
<evidence type="ECO:0000313" key="1">
    <source>
        <dbReference type="EMBL" id="BBG29954.1"/>
    </source>
</evidence>